<protein>
    <submittedName>
        <fullName evidence="3">Uncharacterized protein LOC120324436</fullName>
    </submittedName>
</protein>
<dbReference type="InParanoid" id="A0A7R5KR56"/>
<evidence type="ECO:0000313" key="3">
    <source>
        <dbReference type="RefSeq" id="XP_039243035.1"/>
    </source>
</evidence>
<dbReference type="GeneID" id="120324436"/>
<organism evidence="2 3">
    <name type="scientific">Pipra filicauda</name>
    <name type="common">Wire-tailed manakin</name>
    <dbReference type="NCBI Taxonomy" id="649802"/>
    <lineage>
        <taxon>Eukaryota</taxon>
        <taxon>Metazoa</taxon>
        <taxon>Chordata</taxon>
        <taxon>Craniata</taxon>
        <taxon>Vertebrata</taxon>
        <taxon>Euteleostomi</taxon>
        <taxon>Archelosauria</taxon>
        <taxon>Archosauria</taxon>
        <taxon>Dinosauria</taxon>
        <taxon>Saurischia</taxon>
        <taxon>Theropoda</taxon>
        <taxon>Coelurosauria</taxon>
        <taxon>Aves</taxon>
        <taxon>Neognathae</taxon>
        <taxon>Neoaves</taxon>
        <taxon>Telluraves</taxon>
        <taxon>Australaves</taxon>
        <taxon>Passeriformes</taxon>
        <taxon>Pipridae</taxon>
        <taxon>Pipra</taxon>
    </lineage>
</organism>
<feature type="compositionally biased region" description="Basic residues" evidence="1">
    <location>
        <begin position="81"/>
        <end position="90"/>
    </location>
</feature>
<evidence type="ECO:0000256" key="1">
    <source>
        <dbReference type="SAM" id="MobiDB-lite"/>
    </source>
</evidence>
<reference evidence="3" key="1">
    <citation type="submission" date="2025-08" db="UniProtKB">
        <authorList>
            <consortium name="RefSeq"/>
        </authorList>
    </citation>
    <scope>IDENTIFICATION</scope>
    <source>
        <tissue evidence="3">Muscle</tissue>
    </source>
</reference>
<gene>
    <name evidence="3" type="primary">LOC120324436</name>
</gene>
<evidence type="ECO:0000313" key="2">
    <source>
        <dbReference type="Proteomes" id="UP000504627"/>
    </source>
</evidence>
<accession>A0A7R5KR56</accession>
<keyword evidence="2" id="KW-1185">Reference proteome</keyword>
<proteinExistence type="predicted"/>
<sequence length="257" mass="27889">MRAQLRIPPLSRAGGKQSWDRGSVTGRVPAPAAELEAEASAMPAAPRTLCGAASGLLPILLPAAADSGPGTNSPRLPPLTRRGRWKRKGRGDRSGRGQQGAGCRQQKRPEPARARAATCPLRALSSGAFGSQNDLKDDKHTGRAGTRRGTNERKSFAEAPSLQGACQHCWVHRTSCTPNSSQSPLTAFESLCQKPLKHIMRERINCTGPLFLVAISSNKAPSERHMTITVKGFVWLVFQEAGNSEQIVWWWSLPWQN</sequence>
<feature type="region of interest" description="Disordered" evidence="1">
    <location>
        <begin position="64"/>
        <end position="116"/>
    </location>
</feature>
<feature type="region of interest" description="Disordered" evidence="1">
    <location>
        <begin position="128"/>
        <end position="157"/>
    </location>
</feature>
<dbReference type="RefSeq" id="XP_039243035.1">
    <property type="nucleotide sequence ID" value="XM_039387101.1"/>
</dbReference>
<name>A0A7R5KR56_9PASS</name>
<dbReference type="AlphaFoldDB" id="A0A7R5KR56"/>
<dbReference type="Proteomes" id="UP000504627">
    <property type="component" value="Unplaced"/>
</dbReference>
<feature type="region of interest" description="Disordered" evidence="1">
    <location>
        <begin position="1"/>
        <end position="27"/>
    </location>
</feature>